<dbReference type="EMBL" id="CP009920">
    <property type="protein sequence ID" value="AJI23122.1"/>
    <property type="molecule type" value="Genomic_DNA"/>
</dbReference>
<proteinExistence type="predicted"/>
<dbReference type="InterPro" id="IPR025435">
    <property type="entry name" value="YfhD-like"/>
</dbReference>
<gene>
    <name evidence="2" type="ORF">BG04_3346</name>
</gene>
<dbReference type="GeneID" id="93641408"/>
<feature type="region of interest" description="Disordered" evidence="1">
    <location>
        <begin position="1"/>
        <end position="59"/>
    </location>
</feature>
<dbReference type="Proteomes" id="UP000031829">
    <property type="component" value="Chromosome"/>
</dbReference>
<dbReference type="HOGENOM" id="CLU_210115_0_0_9"/>
<sequence>MGRANNHKSSHNNKGSLPQTPKELKIAPDQANEEFSRELAQHHDAKAKQDLILKQQKEK</sequence>
<protein>
    <submittedName>
        <fullName evidence="2">YfhD-like family protein</fullName>
    </submittedName>
</protein>
<evidence type="ECO:0000313" key="2">
    <source>
        <dbReference type="EMBL" id="AJI23122.1"/>
    </source>
</evidence>
<reference evidence="2 3" key="1">
    <citation type="journal article" date="2015" name="Genome Announc.">
        <title>Complete genome sequences for 35 biothreat assay-relevant bacillus species.</title>
        <authorList>
            <person name="Johnson S.L."/>
            <person name="Daligault H.E."/>
            <person name="Davenport K.W."/>
            <person name="Jaissle J."/>
            <person name="Frey K.G."/>
            <person name="Ladner J.T."/>
            <person name="Broomall S.M."/>
            <person name="Bishop-Lilly K.A."/>
            <person name="Bruce D.C."/>
            <person name="Gibbons H.S."/>
            <person name="Coyne S.R."/>
            <person name="Lo C.C."/>
            <person name="Meincke L."/>
            <person name="Munk A.C."/>
            <person name="Koroleva G.I."/>
            <person name="Rosenzweig C.N."/>
            <person name="Palacios G.F."/>
            <person name="Redden C.L."/>
            <person name="Minogue T.D."/>
            <person name="Chain P.S."/>
        </authorList>
    </citation>
    <scope>NUCLEOTIDE SEQUENCE [LARGE SCALE GENOMIC DNA]</scope>
    <source>
        <strain evidence="3">ATCC 14581 / DSM 32 / JCM 2506 / NBRC 15308 / NCIMB 9376 / NCTC 10342 / NRRL B-14308 / VKM B-512</strain>
    </source>
</reference>
<feature type="compositionally biased region" description="Basic and acidic residues" evidence="1">
    <location>
        <begin position="34"/>
        <end position="59"/>
    </location>
</feature>
<dbReference type="AlphaFoldDB" id="A0A0B6APS4"/>
<feature type="compositionally biased region" description="Basic residues" evidence="1">
    <location>
        <begin position="1"/>
        <end position="11"/>
    </location>
</feature>
<accession>A0A0B6APS4</accession>
<dbReference type="RefSeq" id="WP_013055768.1">
    <property type="nucleotide sequence ID" value="NZ_BCVB01000007.1"/>
</dbReference>
<evidence type="ECO:0000256" key="1">
    <source>
        <dbReference type="SAM" id="MobiDB-lite"/>
    </source>
</evidence>
<dbReference type="Pfam" id="PF14151">
    <property type="entry name" value="YfhD"/>
    <property type="match status" value="1"/>
</dbReference>
<organism evidence="2 3">
    <name type="scientific">Priestia megaterium (strain ATCC 14581 / DSM 32 / CCUG 1817 / JCM 2506 / NBRC 15308 / NCIMB 9376 / NCTC 10342 / NRRL B-14308 / VKM B-512 / Ford 19)</name>
    <name type="common">Bacillus megaterium</name>
    <dbReference type="NCBI Taxonomy" id="1348623"/>
    <lineage>
        <taxon>Bacteria</taxon>
        <taxon>Bacillati</taxon>
        <taxon>Bacillota</taxon>
        <taxon>Bacilli</taxon>
        <taxon>Bacillales</taxon>
        <taxon>Bacillaceae</taxon>
        <taxon>Priestia</taxon>
    </lineage>
</organism>
<dbReference type="KEGG" id="bmeg:BG04_3346"/>
<evidence type="ECO:0000313" key="3">
    <source>
        <dbReference type="Proteomes" id="UP000031829"/>
    </source>
</evidence>
<name>A0A0B6APS4_PRIM2</name>